<sequence>MPATATRRLISSNRRITNRATLLRRRLRETAVKRRLLRHHREAGTDRHRARSSLHRHLLRLEATNHRRQTLGCKTQVSSHKVKHELPHFVCN</sequence>
<accession>A0A0E0L2Y6</accession>
<organism evidence="1">
    <name type="scientific">Oryza punctata</name>
    <name type="common">Red rice</name>
    <dbReference type="NCBI Taxonomy" id="4537"/>
    <lineage>
        <taxon>Eukaryota</taxon>
        <taxon>Viridiplantae</taxon>
        <taxon>Streptophyta</taxon>
        <taxon>Embryophyta</taxon>
        <taxon>Tracheophyta</taxon>
        <taxon>Spermatophyta</taxon>
        <taxon>Magnoliopsida</taxon>
        <taxon>Liliopsida</taxon>
        <taxon>Poales</taxon>
        <taxon>Poaceae</taxon>
        <taxon>BOP clade</taxon>
        <taxon>Oryzoideae</taxon>
        <taxon>Oryzeae</taxon>
        <taxon>Oryzinae</taxon>
        <taxon>Oryza</taxon>
    </lineage>
</organism>
<proteinExistence type="predicted"/>
<dbReference type="Gramene" id="OPUNC05G15640.1">
    <property type="protein sequence ID" value="OPUNC05G15640.1"/>
    <property type="gene ID" value="OPUNC05G15640"/>
</dbReference>
<dbReference type="Proteomes" id="UP000026962">
    <property type="component" value="Chromosome 5"/>
</dbReference>
<keyword evidence="2" id="KW-1185">Reference proteome</keyword>
<dbReference type="HOGENOM" id="CLU_2417090_0_0_1"/>
<evidence type="ECO:0000313" key="1">
    <source>
        <dbReference type="EnsemblPlants" id="OPUNC05G15640.1"/>
    </source>
</evidence>
<reference evidence="1" key="1">
    <citation type="submission" date="2015-04" db="UniProtKB">
        <authorList>
            <consortium name="EnsemblPlants"/>
        </authorList>
    </citation>
    <scope>IDENTIFICATION</scope>
</reference>
<dbReference type="AlphaFoldDB" id="A0A0E0L2Y6"/>
<reference evidence="1" key="2">
    <citation type="submission" date="2018-05" db="EMBL/GenBank/DDBJ databases">
        <title>OpunRS2 (Oryza punctata Reference Sequence Version 2).</title>
        <authorList>
            <person name="Zhang J."/>
            <person name="Kudrna D."/>
            <person name="Lee S."/>
            <person name="Talag J."/>
            <person name="Welchert J."/>
            <person name="Wing R.A."/>
        </authorList>
    </citation>
    <scope>NUCLEOTIDE SEQUENCE [LARGE SCALE GENOMIC DNA]</scope>
</reference>
<protein>
    <submittedName>
        <fullName evidence="1">Uncharacterized protein</fullName>
    </submittedName>
</protein>
<dbReference type="EnsemblPlants" id="OPUNC05G15640.1">
    <property type="protein sequence ID" value="OPUNC05G15640.1"/>
    <property type="gene ID" value="OPUNC05G15640"/>
</dbReference>
<name>A0A0E0L2Y6_ORYPU</name>
<evidence type="ECO:0000313" key="2">
    <source>
        <dbReference type="Proteomes" id="UP000026962"/>
    </source>
</evidence>